<organism evidence="6 7">
    <name type="scientific">Slackia faecicanis</name>
    <dbReference type="NCBI Taxonomy" id="255723"/>
    <lineage>
        <taxon>Bacteria</taxon>
        <taxon>Bacillati</taxon>
        <taxon>Actinomycetota</taxon>
        <taxon>Coriobacteriia</taxon>
        <taxon>Eggerthellales</taxon>
        <taxon>Eggerthellaceae</taxon>
        <taxon>Slackia</taxon>
    </lineage>
</organism>
<dbReference type="Proteomes" id="UP000267368">
    <property type="component" value="Unassembled WGS sequence"/>
</dbReference>
<gene>
    <name evidence="6" type="ORF">DMP07_07505</name>
</gene>
<keyword evidence="1" id="KW-0805">Transcription regulation</keyword>
<feature type="domain" description="HTH luxR-type" evidence="5">
    <location>
        <begin position="256"/>
        <end position="321"/>
    </location>
</feature>
<keyword evidence="4" id="KW-0812">Transmembrane</keyword>
<dbReference type="Gene3D" id="1.10.10.10">
    <property type="entry name" value="Winged helix-like DNA-binding domain superfamily/Winged helix DNA-binding domain"/>
    <property type="match status" value="1"/>
</dbReference>
<keyword evidence="4" id="KW-0472">Membrane</keyword>
<feature type="transmembrane region" description="Helical" evidence="4">
    <location>
        <begin position="130"/>
        <end position="150"/>
    </location>
</feature>
<dbReference type="GO" id="GO:0006355">
    <property type="term" value="P:regulation of DNA-templated transcription"/>
    <property type="evidence" value="ECO:0007669"/>
    <property type="project" value="InterPro"/>
</dbReference>
<dbReference type="SUPFAM" id="SSF46894">
    <property type="entry name" value="C-terminal effector domain of the bipartite response regulators"/>
    <property type="match status" value="1"/>
</dbReference>
<evidence type="ECO:0000256" key="3">
    <source>
        <dbReference type="ARBA" id="ARBA00023163"/>
    </source>
</evidence>
<dbReference type="EMBL" id="QICB01000006">
    <property type="protein sequence ID" value="RNL19181.1"/>
    <property type="molecule type" value="Genomic_DNA"/>
</dbReference>
<dbReference type="SMART" id="SM00421">
    <property type="entry name" value="HTH_LUXR"/>
    <property type="match status" value="1"/>
</dbReference>
<dbReference type="PANTHER" id="PTHR44688:SF16">
    <property type="entry name" value="DNA-BINDING TRANSCRIPTIONAL ACTIVATOR DEVR_DOSR"/>
    <property type="match status" value="1"/>
</dbReference>
<keyword evidence="7" id="KW-1185">Reference proteome</keyword>
<feature type="transmembrane region" description="Helical" evidence="4">
    <location>
        <begin position="106"/>
        <end position="124"/>
    </location>
</feature>
<dbReference type="OrthoDB" id="3264440at2"/>
<dbReference type="CDD" id="cd06170">
    <property type="entry name" value="LuxR_C_like"/>
    <property type="match status" value="1"/>
</dbReference>
<dbReference type="InterPro" id="IPR036388">
    <property type="entry name" value="WH-like_DNA-bd_sf"/>
</dbReference>
<dbReference type="PANTHER" id="PTHR44688">
    <property type="entry name" value="DNA-BINDING TRANSCRIPTIONAL ACTIVATOR DEVR_DOSR"/>
    <property type="match status" value="1"/>
</dbReference>
<keyword evidence="4" id="KW-1133">Transmembrane helix</keyword>
<name>A0A3N0AE53_9ACTN</name>
<evidence type="ECO:0000259" key="5">
    <source>
        <dbReference type="PROSITE" id="PS50043"/>
    </source>
</evidence>
<keyword evidence="3" id="KW-0804">Transcription</keyword>
<feature type="transmembrane region" description="Helical" evidence="4">
    <location>
        <begin position="6"/>
        <end position="28"/>
    </location>
</feature>
<keyword evidence="2" id="KW-0238">DNA-binding</keyword>
<reference evidence="7" key="1">
    <citation type="submission" date="2018-05" db="EMBL/GenBank/DDBJ databases">
        <title>Genome Sequencing of selected type strains of the family Eggerthellaceae.</title>
        <authorList>
            <person name="Danylec N."/>
            <person name="Stoll D.A."/>
            <person name="Doetsch A."/>
            <person name="Huch M."/>
        </authorList>
    </citation>
    <scope>NUCLEOTIDE SEQUENCE [LARGE SCALE GENOMIC DNA]</scope>
    <source>
        <strain evidence="7">DSM 17537</strain>
    </source>
</reference>
<sequence length="321" mass="36375">MGLAQFYSVLVVQLVSVLAAAACLSVYLVSRRRTFLYAFWAFLFYFFDVTLVFQDSFVSLAMNLDPAGERVYLVLRSFASIVSGCGIFVSVWLLACDFVGEKRKALLFAPGVLFVAGSLATLLLEQGEPMARFAFYAMRAALFVWTLAFLGARYLSTRDETERTRMKRYRLFYAVLWAFGIGFILEDVYGFLLAPQSEAFLLFSAERNYMEEALMLVCAAVACTSAYRALSLRYEHPPVRNNDKRVESMIDGNLEIYGKKHKLSKREQEVLRLVLTGLDNQNIASTMGVAPSTAKVHVHNILRKTGHANRQDLIQDFWSTW</sequence>
<dbReference type="PROSITE" id="PS50043">
    <property type="entry name" value="HTH_LUXR_2"/>
    <property type="match status" value="1"/>
</dbReference>
<feature type="transmembrane region" description="Helical" evidence="4">
    <location>
        <begin position="35"/>
        <end position="53"/>
    </location>
</feature>
<comment type="caution">
    <text evidence="6">The sequence shown here is derived from an EMBL/GenBank/DDBJ whole genome shotgun (WGS) entry which is preliminary data.</text>
</comment>
<feature type="transmembrane region" description="Helical" evidence="4">
    <location>
        <begin position="73"/>
        <end position="94"/>
    </location>
</feature>
<evidence type="ECO:0000256" key="4">
    <source>
        <dbReference type="SAM" id="Phobius"/>
    </source>
</evidence>
<dbReference type="InterPro" id="IPR016032">
    <property type="entry name" value="Sig_transdc_resp-reg_C-effctor"/>
</dbReference>
<feature type="transmembrane region" description="Helical" evidence="4">
    <location>
        <begin position="213"/>
        <end position="230"/>
    </location>
</feature>
<dbReference type="InterPro" id="IPR000792">
    <property type="entry name" value="Tscrpt_reg_LuxR_C"/>
</dbReference>
<evidence type="ECO:0000256" key="1">
    <source>
        <dbReference type="ARBA" id="ARBA00023015"/>
    </source>
</evidence>
<protein>
    <submittedName>
        <fullName evidence="6">Helix-turn-helix transcriptional regulator</fullName>
    </submittedName>
</protein>
<feature type="transmembrane region" description="Helical" evidence="4">
    <location>
        <begin position="171"/>
        <end position="193"/>
    </location>
</feature>
<evidence type="ECO:0000313" key="6">
    <source>
        <dbReference type="EMBL" id="RNL19181.1"/>
    </source>
</evidence>
<dbReference type="RefSeq" id="WP_123198533.1">
    <property type="nucleotide sequence ID" value="NZ_QICB01000006.1"/>
</dbReference>
<dbReference type="GO" id="GO:0003677">
    <property type="term" value="F:DNA binding"/>
    <property type="evidence" value="ECO:0007669"/>
    <property type="project" value="UniProtKB-KW"/>
</dbReference>
<proteinExistence type="predicted"/>
<dbReference type="Pfam" id="PF00196">
    <property type="entry name" value="GerE"/>
    <property type="match status" value="1"/>
</dbReference>
<evidence type="ECO:0000313" key="7">
    <source>
        <dbReference type="Proteomes" id="UP000267368"/>
    </source>
</evidence>
<evidence type="ECO:0000256" key="2">
    <source>
        <dbReference type="ARBA" id="ARBA00023125"/>
    </source>
</evidence>
<accession>A0A3N0AE53</accession>
<dbReference type="AlphaFoldDB" id="A0A3N0AE53"/>
<dbReference type="PRINTS" id="PR00038">
    <property type="entry name" value="HTHLUXR"/>
</dbReference>